<gene>
    <name evidence="6" type="ORF">Adt_25850</name>
</gene>
<dbReference type="InterPro" id="IPR003653">
    <property type="entry name" value="Peptidase_C48_C"/>
</dbReference>
<dbReference type="PANTHER" id="PTHR33913:SF1">
    <property type="entry name" value="DRBM DOMAIN-CONTAINING PROTEIN"/>
    <property type="match status" value="1"/>
</dbReference>
<evidence type="ECO:0000259" key="5">
    <source>
        <dbReference type="PROSITE" id="PS50600"/>
    </source>
</evidence>
<protein>
    <recommendedName>
        <fullName evidence="5">Ubiquitin-like protease family profile domain-containing protein</fullName>
    </recommendedName>
</protein>
<dbReference type="SUPFAM" id="SSF54001">
    <property type="entry name" value="Cysteine proteinases"/>
    <property type="match status" value="1"/>
</dbReference>
<feature type="compositionally biased region" description="Low complexity" evidence="4">
    <location>
        <begin position="555"/>
        <end position="564"/>
    </location>
</feature>
<dbReference type="Pfam" id="PF25500">
    <property type="entry name" value="DUF7913"/>
    <property type="match status" value="1"/>
</dbReference>
<feature type="compositionally biased region" description="Polar residues" evidence="4">
    <location>
        <begin position="522"/>
        <end position="540"/>
    </location>
</feature>
<evidence type="ECO:0000256" key="3">
    <source>
        <dbReference type="ARBA" id="ARBA00022801"/>
    </source>
</evidence>
<keyword evidence="7" id="KW-1185">Reference proteome</keyword>
<keyword evidence="3" id="KW-0378">Hydrolase</keyword>
<keyword evidence="2" id="KW-0645">Protease</keyword>
<dbReference type="Pfam" id="PF02902">
    <property type="entry name" value="Peptidase_C48"/>
    <property type="match status" value="1"/>
</dbReference>
<dbReference type="InterPro" id="IPR057237">
    <property type="entry name" value="DUF7915"/>
</dbReference>
<dbReference type="GO" id="GO:0008233">
    <property type="term" value="F:peptidase activity"/>
    <property type="evidence" value="ECO:0007669"/>
    <property type="project" value="UniProtKB-KW"/>
</dbReference>
<evidence type="ECO:0000256" key="2">
    <source>
        <dbReference type="ARBA" id="ARBA00022670"/>
    </source>
</evidence>
<proteinExistence type="inferred from homology"/>
<dbReference type="GO" id="GO:0006508">
    <property type="term" value="P:proteolysis"/>
    <property type="evidence" value="ECO:0007669"/>
    <property type="project" value="UniProtKB-KW"/>
</dbReference>
<sequence>MALEVCSRDDILKELMLRLVDPRLPTSAKNPKLSVQEAVARQMHAVVLLYNYYHRKQQPEVEFLDFVAFCKLCVTLRPSMRAFMEFTTQAESMELNDIKNGLSITEKAIRGACNISMALDASKDVPNIEGWLISKVAVLLVDGNKENCLLKFGGVTEGVWSLIEKELDGSNINSKISSEEKVVKKRKTNSSRSAAKKNADDNGFLQLAYDAVKELTGINSSDLVVLETHVVYSLSIENTAARLYVMQCSESISENERIPVKEIVTSLQGPLVEKKFGSWTSSPAVEFYHMHPYVGIMSYWLSRKCSSMPSLDGSNSQRTKEITQSRILDVPEIKYINNDSDRVDNLCSTEDDQLELCEGNIERIRDGGEVVLALPCIESITNGHNVSSKSANQAQDKPFQPGEDHCESQQKWQMRLSDTFSAKSENQAQDKAFQLGEDHCESQQKKQTRLSDTFVSSKSENQAQDDAFQPGEDHCESQQKLQKRLSDNSLSSKSENQAQDKAFQTVEDQFESQQKQQKRLSDNSLSSKSENQAQDNTSQTGEDHCESQRKQQNRLSDNSLSSNSENQAQEKDFQPGEDHCESQQKEQIRLSDIFIPEKSEQFIAHTILKETHEESIQPYFSTLAPFADEVASDVPDAIVCDYNKQRDAPVEYASLSEAVPSCSTSMPTVAGQVPFERSNCVDQQFQQEVRDRLTALERLPFERSNCVDQQFQQEVRDRLTLIERLPIERSNRVDQQYQQEVRDRLAAIERLQFEMSNSVDQEFKQEVRDRLTVIERLPIERSNCIDQQFQQEVRDRLAAIERLPFEMSNSVDQEFQQEVRDRLFALQQLPFERSNCVDQQFQQEVRDRLTVIERLPIEMSNCVDQWFQQARDRLTAIDRHLEILDAKFTSLDQHFTDSIDGIQQSLTHIELYCKEEYQHFDAKITSLGQSFKDTVDGIQQNLNRIELYSKKEFLHFDTKFDTVIGMLQSSIDQHLEILDAKFTSLDQHFTDSIDGFQQSLTHVELYCKEEYQHFDAKITSLGQSFKDTADGIQPNLNRIELYCKKEFQHFDTKFDIVIGMLQSSINMQQPGPEFKQAELSEQVVGGFKRQGEFQQAGEFEQVGDIGDGPSYTPSSLIYSSDSQFNTDVGPKVGSVSKGRGRAKKKSKILRSSYTNPDRPVQPALDTFNILREINLSKELSFQSWYQSAKDTDTVDLTILVANKLWFSKLLKDGEWVEGEHIDVAMLLIRLRTESHPRMFLPGYVILDSTFGQCIYDLWYEGSHRFEPTQIEYPENVQWYVNGEWPSHGMSWLLCEHMLIPFNIVQSHWVTLDIDLLAWELTVYDGDIACYADAVMQEKVACFLTLIPLILKKTGVFEQRKWRHEGPLKFVRKKKTQIPQTKKSGDCGIYAIKYVECLAAGRSVDVVTDENMLFWRRKLAAEMYSKEFDP</sequence>
<feature type="compositionally biased region" description="Polar residues" evidence="4">
    <location>
        <begin position="450"/>
        <end position="464"/>
    </location>
</feature>
<comment type="caution">
    <text evidence="6">The sequence shown here is derived from an EMBL/GenBank/DDBJ whole genome shotgun (WGS) entry which is preliminary data.</text>
</comment>
<accession>A0ABD1RR11</accession>
<feature type="region of interest" description="Disordered" evidence="4">
    <location>
        <begin position="435"/>
        <end position="585"/>
    </location>
</feature>
<name>A0ABD1RR11_9LAMI</name>
<feature type="compositionally biased region" description="Polar residues" evidence="4">
    <location>
        <begin position="384"/>
        <end position="395"/>
    </location>
</feature>
<comment type="similarity">
    <text evidence="1">Belongs to the peptidase C48 family.</text>
</comment>
<evidence type="ECO:0000313" key="7">
    <source>
        <dbReference type="Proteomes" id="UP001604336"/>
    </source>
</evidence>
<evidence type="ECO:0000256" key="4">
    <source>
        <dbReference type="SAM" id="MobiDB-lite"/>
    </source>
</evidence>
<evidence type="ECO:0000313" key="6">
    <source>
        <dbReference type="EMBL" id="KAL2490222.1"/>
    </source>
</evidence>
<dbReference type="InterPro" id="IPR057235">
    <property type="entry name" value="DUF7913"/>
</dbReference>
<evidence type="ECO:0000256" key="1">
    <source>
        <dbReference type="ARBA" id="ARBA00005234"/>
    </source>
</evidence>
<dbReference type="Proteomes" id="UP001604336">
    <property type="component" value="Unassembled WGS sequence"/>
</dbReference>
<organism evidence="6 7">
    <name type="scientific">Abeliophyllum distichum</name>
    <dbReference type="NCBI Taxonomy" id="126358"/>
    <lineage>
        <taxon>Eukaryota</taxon>
        <taxon>Viridiplantae</taxon>
        <taxon>Streptophyta</taxon>
        <taxon>Embryophyta</taxon>
        <taxon>Tracheophyta</taxon>
        <taxon>Spermatophyta</taxon>
        <taxon>Magnoliopsida</taxon>
        <taxon>eudicotyledons</taxon>
        <taxon>Gunneridae</taxon>
        <taxon>Pentapetalae</taxon>
        <taxon>asterids</taxon>
        <taxon>lamiids</taxon>
        <taxon>Lamiales</taxon>
        <taxon>Oleaceae</taxon>
        <taxon>Forsythieae</taxon>
        <taxon>Abeliophyllum</taxon>
    </lineage>
</organism>
<feature type="region of interest" description="Disordered" evidence="4">
    <location>
        <begin position="384"/>
        <end position="407"/>
    </location>
</feature>
<dbReference type="Pfam" id="PF25502">
    <property type="entry name" value="DUF7915"/>
    <property type="match status" value="1"/>
</dbReference>
<reference evidence="7" key="1">
    <citation type="submission" date="2024-07" db="EMBL/GenBank/DDBJ databases">
        <title>Two chromosome-level genome assemblies of Korean endemic species Abeliophyllum distichum and Forsythia ovata (Oleaceae).</title>
        <authorList>
            <person name="Jang H."/>
        </authorList>
    </citation>
    <scope>NUCLEOTIDE SEQUENCE [LARGE SCALE GENOMIC DNA]</scope>
</reference>
<dbReference type="PANTHER" id="PTHR33913">
    <property type="entry name" value="ALEURONE LAYER MORPHOGENESIS PROTEIN"/>
    <property type="match status" value="1"/>
</dbReference>
<feature type="compositionally biased region" description="Basic and acidic residues" evidence="4">
    <location>
        <begin position="568"/>
        <end position="585"/>
    </location>
</feature>
<dbReference type="PROSITE" id="PS50600">
    <property type="entry name" value="ULP_PROTEASE"/>
    <property type="match status" value="1"/>
</dbReference>
<feature type="compositionally biased region" description="Polar residues" evidence="4">
    <location>
        <begin position="487"/>
        <end position="499"/>
    </location>
</feature>
<dbReference type="InterPro" id="IPR038765">
    <property type="entry name" value="Papain-like_cys_pep_sf"/>
</dbReference>
<dbReference type="Gene3D" id="3.40.395.10">
    <property type="entry name" value="Adenoviral Proteinase, Chain A"/>
    <property type="match status" value="1"/>
</dbReference>
<dbReference type="EMBL" id="JBFOLK010000008">
    <property type="protein sequence ID" value="KAL2490222.1"/>
    <property type="molecule type" value="Genomic_DNA"/>
</dbReference>
<feature type="domain" description="Ubiquitin-like protease family profile" evidence="5">
    <location>
        <begin position="1200"/>
        <end position="1397"/>
    </location>
</feature>